<feature type="domain" description="YknX-like barrel-sandwich hybrid" evidence="2">
    <location>
        <begin position="33"/>
        <end position="157"/>
    </location>
</feature>
<evidence type="ECO:0000313" key="5">
    <source>
        <dbReference type="EMBL" id="NEU06339.1"/>
    </source>
</evidence>
<accession>A0A6M0H6R9</accession>
<protein>
    <submittedName>
        <fullName evidence="5">HlyD family efflux transporter periplasmic adaptor subunit</fullName>
    </submittedName>
</protein>
<dbReference type="SUPFAM" id="SSF111369">
    <property type="entry name" value="HlyD-like secretion proteins"/>
    <property type="match status" value="1"/>
</dbReference>
<feature type="domain" description="YknX-like beta-barrel" evidence="4">
    <location>
        <begin position="168"/>
        <end position="254"/>
    </location>
</feature>
<proteinExistence type="predicted"/>
<keyword evidence="1" id="KW-0175">Coiled coil</keyword>
<dbReference type="PANTHER" id="PTHR30469:SF15">
    <property type="entry name" value="HLYD FAMILY OF SECRETION PROTEINS"/>
    <property type="match status" value="1"/>
</dbReference>
<feature type="coiled-coil region" evidence="1">
    <location>
        <begin position="73"/>
        <end position="134"/>
    </location>
</feature>
<dbReference type="InterPro" id="IPR058636">
    <property type="entry name" value="Beta-barrel_YknX"/>
</dbReference>
<dbReference type="Gene3D" id="2.40.420.20">
    <property type="match status" value="1"/>
</dbReference>
<evidence type="ECO:0000259" key="3">
    <source>
        <dbReference type="Pfam" id="PF25989"/>
    </source>
</evidence>
<sequence length="327" mass="35556">MGSKGNDKKIELYTIPASEKVYVNGVITPSESEDIFLDPTKGTVNEVAVENNQAVTKDELLFTYKNDAVSDQIYELNSQVSSTKKQIEQLEKEKSNLKTQLGGAAPLDGVTSQLEPLKAQLSSLQDQVSHLKNKEYTNVNSPIDGNVILHDSKEATSPYMTIETTDLYVKGNISEKELPKLKEKQTANILVLPTNQTLKGKVSSVGNRPISSQAVSLNGAGAAGGSSDISHYGVNISLDSQTGLTNGFHVQATINLTDPTIKIPKTAVLGQKDNYYVFKSVNNKTVKQKIKYSKESEGNVIITEGLKENDVIIKKPSPEMKEGIVVE</sequence>
<dbReference type="InterPro" id="IPR058639">
    <property type="entry name" value="BSH_YknX-like"/>
</dbReference>
<dbReference type="Gene3D" id="1.10.287.1490">
    <property type="match status" value="1"/>
</dbReference>
<dbReference type="InterPro" id="IPR058637">
    <property type="entry name" value="YknX-like_C"/>
</dbReference>
<dbReference type="Pfam" id="PF25989">
    <property type="entry name" value="YknX_C"/>
    <property type="match status" value="1"/>
</dbReference>
<dbReference type="EMBL" id="JAAGPU010000041">
    <property type="protein sequence ID" value="NEU06339.1"/>
    <property type="molecule type" value="Genomic_DNA"/>
</dbReference>
<dbReference type="PANTHER" id="PTHR30469">
    <property type="entry name" value="MULTIDRUG RESISTANCE PROTEIN MDTA"/>
    <property type="match status" value="1"/>
</dbReference>
<dbReference type="GO" id="GO:1990281">
    <property type="term" value="C:efflux pump complex"/>
    <property type="evidence" value="ECO:0007669"/>
    <property type="project" value="TreeGrafter"/>
</dbReference>
<evidence type="ECO:0000259" key="4">
    <source>
        <dbReference type="Pfam" id="PF25990"/>
    </source>
</evidence>
<evidence type="ECO:0000256" key="1">
    <source>
        <dbReference type="SAM" id="Coils"/>
    </source>
</evidence>
<keyword evidence="6" id="KW-1185">Reference proteome</keyword>
<feature type="domain" description="YknX-like C-terminal permuted SH3-like" evidence="3">
    <location>
        <begin position="261"/>
        <end position="326"/>
    </location>
</feature>
<evidence type="ECO:0000313" key="6">
    <source>
        <dbReference type="Proteomes" id="UP000481872"/>
    </source>
</evidence>
<comment type="caution">
    <text evidence="5">The sequence shown here is derived from an EMBL/GenBank/DDBJ whole genome shotgun (WGS) entry which is preliminary data.</text>
</comment>
<dbReference type="Pfam" id="PF25984">
    <property type="entry name" value="BSH_YknX"/>
    <property type="match status" value="1"/>
</dbReference>
<evidence type="ECO:0000259" key="2">
    <source>
        <dbReference type="Pfam" id="PF25984"/>
    </source>
</evidence>
<organism evidence="5 6">
    <name type="scientific">Clostridium senegalense</name>
    <dbReference type="NCBI Taxonomy" id="1465809"/>
    <lineage>
        <taxon>Bacteria</taxon>
        <taxon>Bacillati</taxon>
        <taxon>Bacillota</taxon>
        <taxon>Clostridia</taxon>
        <taxon>Eubacteriales</taxon>
        <taxon>Clostridiaceae</taxon>
        <taxon>Clostridium</taxon>
    </lineage>
</organism>
<dbReference type="Proteomes" id="UP000481872">
    <property type="component" value="Unassembled WGS sequence"/>
</dbReference>
<dbReference type="Pfam" id="PF25990">
    <property type="entry name" value="Beta-barrel_YknX"/>
    <property type="match status" value="1"/>
</dbReference>
<reference evidence="5 6" key="1">
    <citation type="submission" date="2020-02" db="EMBL/GenBank/DDBJ databases">
        <title>Genome assembly of a novel Clostridium senegalense strain.</title>
        <authorList>
            <person name="Gupta T.B."/>
            <person name="Jauregui R."/>
            <person name="Maclean P."/>
            <person name="Nawarathana A."/>
            <person name="Brightwell G."/>
        </authorList>
    </citation>
    <scope>NUCLEOTIDE SEQUENCE [LARGE SCALE GENOMIC DNA]</scope>
    <source>
        <strain evidence="5 6">AGRFS4</strain>
    </source>
</reference>
<dbReference type="Gene3D" id="2.40.30.170">
    <property type="match status" value="1"/>
</dbReference>
<dbReference type="GO" id="GO:0015562">
    <property type="term" value="F:efflux transmembrane transporter activity"/>
    <property type="evidence" value="ECO:0007669"/>
    <property type="project" value="TreeGrafter"/>
</dbReference>
<name>A0A6M0H6R9_9CLOT</name>
<dbReference type="AlphaFoldDB" id="A0A6M0H6R9"/>
<gene>
    <name evidence="5" type="ORF">G3M99_16110</name>
</gene>